<name>A0AAP8D1G1_RALSL</name>
<reference evidence="3 4" key="1">
    <citation type="submission" date="2017-04" db="EMBL/GenBank/DDBJ databases">
        <title>Genome Announcement: Closed genomes of Ralstonia solanacearum strains K60, UW551, and UW700.</title>
        <authorList>
            <person name="Hayes M."/>
            <person name="Macintyre A.M."/>
            <person name="Allen C."/>
        </authorList>
    </citation>
    <scope>NUCLEOTIDE SEQUENCE [LARGE SCALE GENOMIC DNA]</scope>
    <source>
        <strain evidence="3 4">UW25</strain>
    </source>
</reference>
<gene>
    <name evidence="3" type="ORF">B7R77_18505</name>
</gene>
<comment type="caution">
    <text evidence="3">The sequence shown here is derived from an EMBL/GenBank/DDBJ whole genome shotgun (WGS) entry which is preliminary data.</text>
</comment>
<protein>
    <recommendedName>
        <fullName evidence="2">Tli3-like domain-containing protein</fullName>
    </recommendedName>
</protein>
<accession>A0AAP8D1G1</accession>
<sequence>MTRASVYSEHFKEVALEREHHLFSWYRGAIMRGVLLTAATATLLPLTGCGLSPADRAAASVGFGDTISEKTLNNMARPPKQVVYRFDDHRYIESDPGPGYNLPCQAELFYVDERLGIRTQFGGNGKRNPTGLFKVVNSPYVIARDDDALYVSFDQGRSFEFTVIASSADVVVVGNNIYVGSGSDGSPVGAFTGRSIRRLVIKPAEKKIELQYTAQEPLAPDDVERLARARFPVPAPDPRYAELKKAAREHVVNSRYQDPDQYFTCRRNLQWRPSINRERQLQKQPQQSLSTINASPNP</sequence>
<dbReference type="Proteomes" id="UP000216164">
    <property type="component" value="Unassembled WGS sequence"/>
</dbReference>
<dbReference type="RefSeq" id="WP_094394316.1">
    <property type="nucleotide sequence ID" value="NZ_NCTK01000002.1"/>
</dbReference>
<dbReference type="AlphaFoldDB" id="A0AAP8D1G1"/>
<feature type="domain" description="Tli3-like" evidence="2">
    <location>
        <begin position="78"/>
        <end position="162"/>
    </location>
</feature>
<evidence type="ECO:0000256" key="1">
    <source>
        <dbReference type="SAM" id="MobiDB-lite"/>
    </source>
</evidence>
<dbReference type="Pfam" id="PF24316">
    <property type="entry name" value="Tli3"/>
    <property type="match status" value="1"/>
</dbReference>
<evidence type="ECO:0000259" key="2">
    <source>
        <dbReference type="Pfam" id="PF24316"/>
    </source>
</evidence>
<evidence type="ECO:0000313" key="4">
    <source>
        <dbReference type="Proteomes" id="UP000216164"/>
    </source>
</evidence>
<organism evidence="3 4">
    <name type="scientific">Ralstonia solanacearum K60</name>
    <dbReference type="NCBI Taxonomy" id="1091042"/>
    <lineage>
        <taxon>Bacteria</taxon>
        <taxon>Pseudomonadati</taxon>
        <taxon>Pseudomonadota</taxon>
        <taxon>Betaproteobacteria</taxon>
        <taxon>Burkholderiales</taxon>
        <taxon>Burkholderiaceae</taxon>
        <taxon>Ralstonia</taxon>
        <taxon>Ralstonia solanacearum species complex</taxon>
    </lineage>
</organism>
<feature type="compositionally biased region" description="Polar residues" evidence="1">
    <location>
        <begin position="282"/>
        <end position="298"/>
    </location>
</feature>
<feature type="region of interest" description="Disordered" evidence="1">
    <location>
        <begin position="277"/>
        <end position="298"/>
    </location>
</feature>
<evidence type="ECO:0000313" key="3">
    <source>
        <dbReference type="EMBL" id="OYQ08996.1"/>
    </source>
</evidence>
<dbReference type="EMBL" id="NCTK01000002">
    <property type="protein sequence ID" value="OYQ08996.1"/>
    <property type="molecule type" value="Genomic_DNA"/>
</dbReference>
<dbReference type="InterPro" id="IPR057562">
    <property type="entry name" value="Tli3-like_dom"/>
</dbReference>
<proteinExistence type="predicted"/>